<keyword evidence="7" id="KW-1185">Reference proteome</keyword>
<accession>A0A179BFQ4</accession>
<dbReference type="PROSITE" id="PS51006">
    <property type="entry name" value="PABS_2"/>
    <property type="match status" value="1"/>
</dbReference>
<keyword evidence="2 4" id="KW-0808">Transferase</keyword>
<comment type="caution">
    <text evidence="6">The sequence shown here is derived from an EMBL/GenBank/DDBJ whole genome shotgun (WGS) entry which is preliminary data.</text>
</comment>
<dbReference type="InterPro" id="IPR030374">
    <property type="entry name" value="PABS"/>
</dbReference>
<dbReference type="EMBL" id="LVXZ01000115">
    <property type="protein sequence ID" value="OAP90522.1"/>
    <property type="molecule type" value="Genomic_DNA"/>
</dbReference>
<dbReference type="Gene3D" id="3.40.50.150">
    <property type="entry name" value="Vaccinia Virus protein VP39"/>
    <property type="match status" value="1"/>
</dbReference>
<gene>
    <name evidence="6" type="ORF">A4H96_09280</name>
</gene>
<keyword evidence="3 4" id="KW-0620">Polyamine biosynthesis</keyword>
<dbReference type="Proteomes" id="UP000078302">
    <property type="component" value="Unassembled WGS sequence"/>
</dbReference>
<dbReference type="RefSeq" id="WP_064219328.1">
    <property type="nucleotide sequence ID" value="NZ_LVXZ01000115.1"/>
</dbReference>
<evidence type="ECO:0000313" key="6">
    <source>
        <dbReference type="EMBL" id="OAP90522.1"/>
    </source>
</evidence>
<feature type="active site" description="Proton acceptor" evidence="4">
    <location>
        <position position="61"/>
    </location>
</feature>
<evidence type="ECO:0000313" key="7">
    <source>
        <dbReference type="Proteomes" id="UP000078302"/>
    </source>
</evidence>
<proteinExistence type="inferred from homology"/>
<evidence type="ECO:0000256" key="4">
    <source>
        <dbReference type="PROSITE-ProRule" id="PRU00354"/>
    </source>
</evidence>
<dbReference type="GO" id="GO:0016740">
    <property type="term" value="F:transferase activity"/>
    <property type="evidence" value="ECO:0007669"/>
    <property type="project" value="UniProtKB-UniRule"/>
</dbReference>
<dbReference type="InterPro" id="IPR029063">
    <property type="entry name" value="SAM-dependent_MTases_sf"/>
</dbReference>
<dbReference type="AlphaFoldDB" id="A0A179BFQ4"/>
<evidence type="ECO:0000256" key="3">
    <source>
        <dbReference type="ARBA" id="ARBA00023115"/>
    </source>
</evidence>
<feature type="domain" description="PABS" evidence="5">
    <location>
        <begin position="1"/>
        <end position="110"/>
    </location>
</feature>
<protein>
    <recommendedName>
        <fullName evidence="5">PABS domain-containing protein</fullName>
    </recommendedName>
</protein>
<sequence length="110" mass="12477">MDEFVDNLLGDMDAAVQTWTGNPFAHEGDREITLRFDFVICADGAVYVRNRSKLVDVLLIDGFNQDGQARQLCSAEFYAHCYAKLRKGGVLVFKENRFSAFGDQDERSYP</sequence>
<dbReference type="SUPFAM" id="SSF53335">
    <property type="entry name" value="S-adenosyl-L-methionine-dependent methyltransferases"/>
    <property type="match status" value="1"/>
</dbReference>
<evidence type="ECO:0000259" key="5">
    <source>
        <dbReference type="PROSITE" id="PS51006"/>
    </source>
</evidence>
<comment type="similarity">
    <text evidence="1">Belongs to the spermidine/spermine synthase family.</text>
</comment>
<name>A0A179BFQ4_ACIFR</name>
<dbReference type="GO" id="GO:0006596">
    <property type="term" value="P:polyamine biosynthetic process"/>
    <property type="evidence" value="ECO:0007669"/>
    <property type="project" value="UniProtKB-UniRule"/>
</dbReference>
<organism evidence="6 7">
    <name type="scientific">Acidithiobacillus ferrooxidans</name>
    <name type="common">Thiobacillus ferrooxidans</name>
    <dbReference type="NCBI Taxonomy" id="920"/>
    <lineage>
        <taxon>Bacteria</taxon>
        <taxon>Pseudomonadati</taxon>
        <taxon>Pseudomonadota</taxon>
        <taxon>Acidithiobacillia</taxon>
        <taxon>Acidithiobacillales</taxon>
        <taxon>Acidithiobacillaceae</taxon>
        <taxon>Acidithiobacillus</taxon>
    </lineage>
</organism>
<reference evidence="6 7" key="1">
    <citation type="submission" date="2016-04" db="EMBL/GenBank/DDBJ databases">
        <title>Acidithiobacillus ferrooxidans genome sequencing and assembly.</title>
        <authorList>
            <person name="Zhou Z."/>
        </authorList>
    </citation>
    <scope>NUCLEOTIDE SEQUENCE [LARGE SCALE GENOMIC DNA]</scope>
    <source>
        <strain evidence="6 7">BY0502</strain>
    </source>
</reference>
<evidence type="ECO:0000256" key="2">
    <source>
        <dbReference type="ARBA" id="ARBA00022679"/>
    </source>
</evidence>
<evidence type="ECO:0000256" key="1">
    <source>
        <dbReference type="ARBA" id="ARBA00007867"/>
    </source>
</evidence>